<name>A0A059G9P8_9PROT</name>
<dbReference type="STRING" id="1280953.HOC_05289"/>
<dbReference type="InterPro" id="IPR051049">
    <property type="entry name" value="Dienelactone_hydrolase-like"/>
</dbReference>
<comment type="caution">
    <text evidence="2">The sequence shown here is derived from an EMBL/GenBank/DDBJ whole genome shotgun (WGS) entry which is preliminary data.</text>
</comment>
<reference evidence="2 3" key="1">
    <citation type="journal article" date="2014" name="Antonie Van Leeuwenhoek">
        <title>Hyphomonas beringensis sp. nov. and Hyphomonas chukchiensis sp. nov., isolated from surface seawater of the Bering Sea and Chukchi Sea.</title>
        <authorList>
            <person name="Li C."/>
            <person name="Lai Q."/>
            <person name="Li G."/>
            <person name="Dong C."/>
            <person name="Wang J."/>
            <person name="Liao Y."/>
            <person name="Shao Z."/>
        </authorList>
    </citation>
    <scope>NUCLEOTIDE SEQUENCE [LARGE SCALE GENOMIC DNA]</scope>
    <source>
        <strain evidence="2 3">SCH89</strain>
    </source>
</reference>
<feature type="domain" description="Dienelactone hydrolase" evidence="1">
    <location>
        <begin position="18"/>
        <end position="219"/>
    </location>
</feature>
<keyword evidence="3" id="KW-1185">Reference proteome</keyword>
<dbReference type="AlphaFoldDB" id="A0A059G9P8"/>
<dbReference type="Proteomes" id="UP000024942">
    <property type="component" value="Unassembled WGS sequence"/>
</dbReference>
<dbReference type="RefSeq" id="WP_035536404.1">
    <property type="nucleotide sequence ID" value="NZ_ARYL01000005.1"/>
</dbReference>
<dbReference type="InterPro" id="IPR029058">
    <property type="entry name" value="AB_hydrolase_fold"/>
</dbReference>
<organism evidence="2 3">
    <name type="scientific">Hyphomonas oceanitis SCH89</name>
    <dbReference type="NCBI Taxonomy" id="1280953"/>
    <lineage>
        <taxon>Bacteria</taxon>
        <taxon>Pseudomonadati</taxon>
        <taxon>Pseudomonadota</taxon>
        <taxon>Alphaproteobacteria</taxon>
        <taxon>Hyphomonadales</taxon>
        <taxon>Hyphomonadaceae</taxon>
        <taxon>Hyphomonas</taxon>
    </lineage>
</organism>
<evidence type="ECO:0000259" key="1">
    <source>
        <dbReference type="Pfam" id="PF01738"/>
    </source>
</evidence>
<evidence type="ECO:0000313" key="2">
    <source>
        <dbReference type="EMBL" id="KDA03541.1"/>
    </source>
</evidence>
<gene>
    <name evidence="2" type="ORF">HOC_05289</name>
</gene>
<dbReference type="EMBL" id="ARYL01000005">
    <property type="protein sequence ID" value="KDA03541.1"/>
    <property type="molecule type" value="Genomic_DNA"/>
</dbReference>
<dbReference type="Pfam" id="PF01738">
    <property type="entry name" value="DLH"/>
    <property type="match status" value="1"/>
</dbReference>
<evidence type="ECO:0000313" key="3">
    <source>
        <dbReference type="Proteomes" id="UP000024942"/>
    </source>
</evidence>
<dbReference type="Gene3D" id="3.40.50.1820">
    <property type="entry name" value="alpha/beta hydrolase"/>
    <property type="match status" value="1"/>
</dbReference>
<dbReference type="PANTHER" id="PTHR46623">
    <property type="entry name" value="CARBOXYMETHYLENEBUTENOLIDASE-RELATED"/>
    <property type="match status" value="1"/>
</dbReference>
<dbReference type="PATRIC" id="fig|1280953.3.peg.1065"/>
<sequence>MTTTSLSLKSHDGFVFGAVRIEAKGVRKGGLIVVQEIFGINSDMIRAGERFAAEGYEVLLPSMFDRQKPGFAREDHSIEAMTEGAGYARANGLDNAMADIGACVDALERPVFITGFCYGGSIAYLAACRLRGIVAASAYYGSLLPSFQTAEPRCPVAAHFGRNDPHIPMDSVEAFTAARKDVQVHVYDAAHGFARQGSDDHDAASDALAFKRTLDLFSDAVQ</sequence>
<proteinExistence type="predicted"/>
<dbReference type="GO" id="GO:0016787">
    <property type="term" value="F:hydrolase activity"/>
    <property type="evidence" value="ECO:0007669"/>
    <property type="project" value="UniProtKB-KW"/>
</dbReference>
<dbReference type="PANTHER" id="PTHR46623:SF6">
    <property type="entry name" value="ALPHA_BETA-HYDROLASES SUPERFAMILY PROTEIN"/>
    <property type="match status" value="1"/>
</dbReference>
<dbReference type="InterPro" id="IPR002925">
    <property type="entry name" value="Dienelactn_hydro"/>
</dbReference>
<protein>
    <submittedName>
        <fullName evidence="2">Dienelactone hydrolase</fullName>
    </submittedName>
</protein>
<dbReference type="eggNOG" id="COG0412">
    <property type="taxonomic scope" value="Bacteria"/>
</dbReference>
<dbReference type="SUPFAM" id="SSF53474">
    <property type="entry name" value="alpha/beta-Hydrolases"/>
    <property type="match status" value="1"/>
</dbReference>
<keyword evidence="2" id="KW-0378">Hydrolase</keyword>
<dbReference type="OrthoDB" id="9771666at2"/>
<accession>A0A059G9P8</accession>